<geneLocation type="plasmid" evidence="1 2">
    <name>pSC2</name>
</geneLocation>
<dbReference type="HOGENOM" id="CLU_2937336_0_0_9"/>
<evidence type="ECO:0000313" key="1">
    <source>
        <dbReference type="EMBL" id="AKA44388.1"/>
    </source>
</evidence>
<sequence>MNDRCQSYGIGDYVFVQYDKDQECPGVIRKINNNSFRVEIRAEHDVDWVDCKRGQLRPMY</sequence>
<dbReference type="Proteomes" id="UP000006868">
    <property type="component" value="Plasmid pSC2"/>
</dbReference>
<reference evidence="1 2" key="1">
    <citation type="journal article" date="2011" name="J. Bacteriol.">
        <title>Complete genome sequence of Paenibacillus polymyxa SC2, a strain of plant growth-promoting Rhizobacterium with broad-spectrum antimicrobial activity.</title>
        <authorList>
            <person name="Ma M."/>
            <person name="Wang C."/>
            <person name="Ding Y."/>
            <person name="Li L."/>
            <person name="Shen D."/>
            <person name="Jiang X."/>
            <person name="Guan D."/>
            <person name="Cao F."/>
            <person name="Chen H."/>
            <person name="Feng R."/>
            <person name="Wang X."/>
            <person name="Ge Y."/>
            <person name="Yao L."/>
            <person name="Bing X."/>
            <person name="Yang X."/>
            <person name="Li J."/>
            <person name="Du B."/>
        </authorList>
    </citation>
    <scope>NUCLEOTIDE SEQUENCE [LARGE SCALE GENOMIC DNA]</scope>
    <source>
        <strain evidence="1 2">SC2</strain>
        <plasmid evidence="2">pSC2</plasmid>
    </source>
</reference>
<protein>
    <submittedName>
        <fullName evidence="1">Uncharacterized protein</fullName>
    </submittedName>
</protein>
<accession>A0A0D5ZCP2</accession>
<dbReference type="PATRIC" id="fig|886882.15.peg.5935"/>
<keyword evidence="1" id="KW-0614">Plasmid</keyword>
<evidence type="ECO:0000313" key="2">
    <source>
        <dbReference type="Proteomes" id="UP000006868"/>
    </source>
</evidence>
<dbReference type="EMBL" id="CP002214">
    <property type="protein sequence ID" value="AKA44388.1"/>
    <property type="molecule type" value="Genomic_DNA"/>
</dbReference>
<dbReference type="KEGG" id="ppm:PPSC2_28000"/>
<gene>
    <name evidence="1" type="ORF">PPSC2_28000</name>
</gene>
<dbReference type="RefSeq" id="WP_043886155.1">
    <property type="nucleotide sequence ID" value="NC_014628.2"/>
</dbReference>
<organism evidence="1 2">
    <name type="scientific">Paenibacillus polymyxa (strain SC2)</name>
    <name type="common">Bacillus polymyxa</name>
    <dbReference type="NCBI Taxonomy" id="886882"/>
    <lineage>
        <taxon>Bacteria</taxon>
        <taxon>Bacillati</taxon>
        <taxon>Bacillota</taxon>
        <taxon>Bacilli</taxon>
        <taxon>Bacillales</taxon>
        <taxon>Paenibacillaceae</taxon>
        <taxon>Paenibacillus</taxon>
    </lineage>
</organism>
<dbReference type="AlphaFoldDB" id="A0A0D5ZCP2"/>
<proteinExistence type="predicted"/>
<name>A0A0D5ZCP2_PAEPS</name>